<dbReference type="AlphaFoldDB" id="A0A0C3C2D8"/>
<dbReference type="Proteomes" id="UP000053424">
    <property type="component" value="Unassembled WGS sequence"/>
</dbReference>
<evidence type="ECO:0000313" key="3">
    <source>
        <dbReference type="Proteomes" id="UP000053424"/>
    </source>
</evidence>
<feature type="compositionally biased region" description="Basic and acidic residues" evidence="1">
    <location>
        <begin position="84"/>
        <end position="120"/>
    </location>
</feature>
<protein>
    <submittedName>
        <fullName evidence="2">Uncharacterized protein</fullName>
    </submittedName>
</protein>
<evidence type="ECO:0000256" key="1">
    <source>
        <dbReference type="SAM" id="MobiDB-lite"/>
    </source>
</evidence>
<evidence type="ECO:0000313" key="2">
    <source>
        <dbReference type="EMBL" id="KIM37781.1"/>
    </source>
</evidence>
<keyword evidence="3" id="KW-1185">Reference proteome</keyword>
<accession>A0A0C3C2D8</accession>
<name>A0A0C3C2D8_HEBCY</name>
<dbReference type="EMBL" id="KN831795">
    <property type="protein sequence ID" value="KIM37781.1"/>
    <property type="molecule type" value="Genomic_DNA"/>
</dbReference>
<feature type="compositionally biased region" description="Basic residues" evidence="1">
    <location>
        <begin position="122"/>
        <end position="145"/>
    </location>
</feature>
<reference evidence="2 3" key="1">
    <citation type="submission" date="2014-04" db="EMBL/GenBank/DDBJ databases">
        <authorList>
            <consortium name="DOE Joint Genome Institute"/>
            <person name="Kuo A."/>
            <person name="Gay G."/>
            <person name="Dore J."/>
            <person name="Kohler A."/>
            <person name="Nagy L.G."/>
            <person name="Floudas D."/>
            <person name="Copeland A."/>
            <person name="Barry K.W."/>
            <person name="Cichocki N."/>
            <person name="Veneault-Fourrey C."/>
            <person name="LaButti K."/>
            <person name="Lindquist E.A."/>
            <person name="Lipzen A."/>
            <person name="Lundell T."/>
            <person name="Morin E."/>
            <person name="Murat C."/>
            <person name="Sun H."/>
            <person name="Tunlid A."/>
            <person name="Henrissat B."/>
            <person name="Grigoriev I.V."/>
            <person name="Hibbett D.S."/>
            <person name="Martin F."/>
            <person name="Nordberg H.P."/>
            <person name="Cantor M.N."/>
            <person name="Hua S.X."/>
        </authorList>
    </citation>
    <scope>NUCLEOTIDE SEQUENCE [LARGE SCALE GENOMIC DNA]</scope>
    <source>
        <strain evidence="3">h7</strain>
    </source>
</reference>
<organism evidence="2 3">
    <name type="scientific">Hebeloma cylindrosporum</name>
    <dbReference type="NCBI Taxonomy" id="76867"/>
    <lineage>
        <taxon>Eukaryota</taxon>
        <taxon>Fungi</taxon>
        <taxon>Dikarya</taxon>
        <taxon>Basidiomycota</taxon>
        <taxon>Agaricomycotina</taxon>
        <taxon>Agaricomycetes</taxon>
        <taxon>Agaricomycetidae</taxon>
        <taxon>Agaricales</taxon>
        <taxon>Agaricineae</taxon>
        <taxon>Hymenogastraceae</taxon>
        <taxon>Hebeloma</taxon>
    </lineage>
</organism>
<proteinExistence type="predicted"/>
<gene>
    <name evidence="2" type="ORF">M413DRAFT_255581</name>
</gene>
<dbReference type="HOGENOM" id="CLU_1787081_0_0_1"/>
<feature type="region of interest" description="Disordered" evidence="1">
    <location>
        <begin position="83"/>
        <end position="145"/>
    </location>
</feature>
<reference evidence="3" key="2">
    <citation type="submission" date="2015-01" db="EMBL/GenBank/DDBJ databases">
        <title>Evolutionary Origins and Diversification of the Mycorrhizal Mutualists.</title>
        <authorList>
            <consortium name="DOE Joint Genome Institute"/>
            <consortium name="Mycorrhizal Genomics Consortium"/>
            <person name="Kohler A."/>
            <person name="Kuo A."/>
            <person name="Nagy L.G."/>
            <person name="Floudas D."/>
            <person name="Copeland A."/>
            <person name="Barry K.W."/>
            <person name="Cichocki N."/>
            <person name="Veneault-Fourrey C."/>
            <person name="LaButti K."/>
            <person name="Lindquist E.A."/>
            <person name="Lipzen A."/>
            <person name="Lundell T."/>
            <person name="Morin E."/>
            <person name="Murat C."/>
            <person name="Riley R."/>
            <person name="Ohm R."/>
            <person name="Sun H."/>
            <person name="Tunlid A."/>
            <person name="Henrissat B."/>
            <person name="Grigoriev I.V."/>
            <person name="Hibbett D.S."/>
            <person name="Martin F."/>
        </authorList>
    </citation>
    <scope>NUCLEOTIDE SEQUENCE [LARGE SCALE GENOMIC DNA]</scope>
    <source>
        <strain evidence="3">h7</strain>
    </source>
</reference>
<sequence>MESNPKRYCQKPHPPEQLRTHPSKLLKVYYRNHSSQYYEYNLLSKSERKKKCRVWRVGCWGVGGVGGLGCRCVRRSEKRKKYSNKQDHGRAIERREEGDRSWTECGHEKRHNDGYEDTTMRGRGKKRHGILRRGGRRRRKRGRKT</sequence>